<protein>
    <submittedName>
        <fullName evidence="1">Uncharacterized protein</fullName>
    </submittedName>
</protein>
<dbReference type="RefSeq" id="WP_146521126.1">
    <property type="nucleotide sequence ID" value="NZ_CP151726.1"/>
</dbReference>
<evidence type="ECO:0000313" key="2">
    <source>
        <dbReference type="Proteomes" id="UP000320176"/>
    </source>
</evidence>
<dbReference type="EMBL" id="SJPN01000004">
    <property type="protein sequence ID" value="TWU02886.1"/>
    <property type="molecule type" value="Genomic_DNA"/>
</dbReference>
<gene>
    <name evidence="1" type="ORF">Pla52n_39540</name>
</gene>
<keyword evidence="2" id="KW-1185">Reference proteome</keyword>
<comment type="caution">
    <text evidence="1">The sequence shown here is derived from an EMBL/GenBank/DDBJ whole genome shotgun (WGS) entry which is preliminary data.</text>
</comment>
<name>A0A5C6AUY7_9BACT</name>
<accession>A0A5C6AUY7</accession>
<dbReference type="OrthoDB" id="285224at2"/>
<organism evidence="1 2">
    <name type="scientific">Stieleria varia</name>
    <dbReference type="NCBI Taxonomy" id="2528005"/>
    <lineage>
        <taxon>Bacteria</taxon>
        <taxon>Pseudomonadati</taxon>
        <taxon>Planctomycetota</taxon>
        <taxon>Planctomycetia</taxon>
        <taxon>Pirellulales</taxon>
        <taxon>Pirellulaceae</taxon>
        <taxon>Stieleria</taxon>
    </lineage>
</organism>
<dbReference type="Proteomes" id="UP000320176">
    <property type="component" value="Unassembled WGS sequence"/>
</dbReference>
<dbReference type="AlphaFoldDB" id="A0A5C6AUY7"/>
<reference evidence="1 2" key="1">
    <citation type="submission" date="2019-02" db="EMBL/GenBank/DDBJ databases">
        <title>Deep-cultivation of Planctomycetes and their phenomic and genomic characterization uncovers novel biology.</title>
        <authorList>
            <person name="Wiegand S."/>
            <person name="Jogler M."/>
            <person name="Boedeker C."/>
            <person name="Pinto D."/>
            <person name="Vollmers J."/>
            <person name="Rivas-Marin E."/>
            <person name="Kohn T."/>
            <person name="Peeters S.H."/>
            <person name="Heuer A."/>
            <person name="Rast P."/>
            <person name="Oberbeckmann S."/>
            <person name="Bunk B."/>
            <person name="Jeske O."/>
            <person name="Meyerdierks A."/>
            <person name="Storesund J.E."/>
            <person name="Kallscheuer N."/>
            <person name="Luecker S."/>
            <person name="Lage O.M."/>
            <person name="Pohl T."/>
            <person name="Merkel B.J."/>
            <person name="Hornburger P."/>
            <person name="Mueller R.-W."/>
            <person name="Bruemmer F."/>
            <person name="Labrenz M."/>
            <person name="Spormann A.M."/>
            <person name="Op Den Camp H."/>
            <person name="Overmann J."/>
            <person name="Amann R."/>
            <person name="Jetten M.S.M."/>
            <person name="Mascher T."/>
            <person name="Medema M.H."/>
            <person name="Devos D.P."/>
            <person name="Kaster A.-K."/>
            <person name="Ovreas L."/>
            <person name="Rohde M."/>
            <person name="Galperin M.Y."/>
            <person name="Jogler C."/>
        </authorList>
    </citation>
    <scope>NUCLEOTIDE SEQUENCE [LARGE SCALE GENOMIC DNA]</scope>
    <source>
        <strain evidence="1 2">Pla52n</strain>
    </source>
</reference>
<evidence type="ECO:0000313" key="1">
    <source>
        <dbReference type="EMBL" id="TWU02886.1"/>
    </source>
</evidence>
<proteinExistence type="predicted"/>
<sequence>MKRRYEIYRGSKLLGYVGFDDQAPCEPFEPAEAFAETETLFNREYEASAQAGEVNEDKEPDRFDKLMSEAEKIMDEIVAPGIRFEALEDTLCSFDCTQLSIFDGRVCWR</sequence>